<keyword evidence="3 7" id="KW-0812">Transmembrane</keyword>
<keyword evidence="4 7" id="KW-1133">Transmembrane helix</keyword>
<feature type="compositionally biased region" description="Low complexity" evidence="6">
    <location>
        <begin position="580"/>
        <end position="590"/>
    </location>
</feature>
<evidence type="ECO:0000256" key="1">
    <source>
        <dbReference type="ARBA" id="ARBA00004141"/>
    </source>
</evidence>
<evidence type="ECO:0000256" key="6">
    <source>
        <dbReference type="SAM" id="MobiDB-lite"/>
    </source>
</evidence>
<dbReference type="InterPro" id="IPR020846">
    <property type="entry name" value="MFS_dom"/>
</dbReference>
<feature type="transmembrane region" description="Helical" evidence="7">
    <location>
        <begin position="530"/>
        <end position="547"/>
    </location>
</feature>
<dbReference type="GO" id="GO:0005886">
    <property type="term" value="C:plasma membrane"/>
    <property type="evidence" value="ECO:0007669"/>
    <property type="project" value="TreeGrafter"/>
</dbReference>
<feature type="transmembrane region" description="Helical" evidence="7">
    <location>
        <begin position="308"/>
        <end position="328"/>
    </location>
</feature>
<proteinExistence type="predicted"/>
<evidence type="ECO:0000313" key="10">
    <source>
        <dbReference type="Proteomes" id="UP000243515"/>
    </source>
</evidence>
<dbReference type="EMBL" id="NPHW01004698">
    <property type="protein sequence ID" value="OXV07605.1"/>
    <property type="molecule type" value="Genomic_DNA"/>
</dbReference>
<dbReference type="InterPro" id="IPR010573">
    <property type="entry name" value="MFS_Str1/Tri12-like"/>
</dbReference>
<feature type="transmembrane region" description="Helical" evidence="7">
    <location>
        <begin position="273"/>
        <end position="296"/>
    </location>
</feature>
<reference evidence="9 10" key="1">
    <citation type="journal article" date="2015" name="Environ. Microbiol.">
        <title>Metagenome sequence of Elaphomyces granulatus from sporocarp tissue reveals Ascomycota ectomycorrhizal fingerprints of genome expansion and a Proteobacteria-rich microbiome.</title>
        <authorList>
            <person name="Quandt C.A."/>
            <person name="Kohler A."/>
            <person name="Hesse C.N."/>
            <person name="Sharpton T.J."/>
            <person name="Martin F."/>
            <person name="Spatafora J.W."/>
        </authorList>
    </citation>
    <scope>NUCLEOTIDE SEQUENCE [LARGE SCALE GENOMIC DNA]</scope>
    <source>
        <strain evidence="9 10">OSC145934</strain>
    </source>
</reference>
<dbReference type="PANTHER" id="PTHR23501:SF109">
    <property type="entry name" value="MAJOR FACILITATOR SUPERFAMILY (MFS) PROFILE DOMAIN-CONTAINING PROTEIN-RELATED"/>
    <property type="match status" value="1"/>
</dbReference>
<keyword evidence="5 7" id="KW-0472">Membrane</keyword>
<dbReference type="PANTHER" id="PTHR23501">
    <property type="entry name" value="MAJOR FACILITATOR SUPERFAMILY"/>
    <property type="match status" value="1"/>
</dbReference>
<gene>
    <name evidence="9" type="ORF">Egran_04629</name>
</gene>
<feature type="transmembrane region" description="Helical" evidence="7">
    <location>
        <begin position="348"/>
        <end position="367"/>
    </location>
</feature>
<dbReference type="OrthoDB" id="4139357at2759"/>
<feature type="transmembrane region" description="Helical" evidence="7">
    <location>
        <begin position="441"/>
        <end position="460"/>
    </location>
</feature>
<organism evidence="9 10">
    <name type="scientific">Elaphomyces granulatus</name>
    <dbReference type="NCBI Taxonomy" id="519963"/>
    <lineage>
        <taxon>Eukaryota</taxon>
        <taxon>Fungi</taxon>
        <taxon>Dikarya</taxon>
        <taxon>Ascomycota</taxon>
        <taxon>Pezizomycotina</taxon>
        <taxon>Eurotiomycetes</taxon>
        <taxon>Eurotiomycetidae</taxon>
        <taxon>Eurotiales</taxon>
        <taxon>Elaphomycetaceae</taxon>
        <taxon>Elaphomyces</taxon>
    </lineage>
</organism>
<dbReference type="Proteomes" id="UP000243515">
    <property type="component" value="Unassembled WGS sequence"/>
</dbReference>
<dbReference type="PROSITE" id="PS50850">
    <property type="entry name" value="MFS"/>
    <property type="match status" value="1"/>
</dbReference>
<keyword evidence="2" id="KW-0813">Transport</keyword>
<evidence type="ECO:0000259" key="8">
    <source>
        <dbReference type="PROSITE" id="PS50850"/>
    </source>
</evidence>
<keyword evidence="10" id="KW-1185">Reference proteome</keyword>
<sequence length="590" mass="62855">MATIADEKIYPEDVATPGSPPDNTRPLQLDDLPEGYFRSVRFIGSVTGVCLMAISLYLGFVLPANTLLVINEDLGPDPNYILIVTAFTLVSGVGLLLVGRLGDIIGRRYFLIGGQTIGFIGAIIGATAQNIPTVIGGSVLTGGAAAVQLTFTFVVSEIVPNKYRPVVNSGLFLATLPFAAFGPLIAQLFVKNTAKGWRWNYYLNCITCGLSAILFLFFYFPPGYSQLHRKTSRWEQVKKMDYVGLVLYSGGLVLVLLGLSWGGTSYPWDSGHVIGTLVVGFVTLMLFALYEFLVPVEQPLLPPKLLKNGNYVAITIAGCVGTMIYFSMNVLWPEEIAELYTTDPVDAGWLACTTGSAVVLGQILSGVIMKPLGHARWQLFGSTVFMTTFLGALASADQHRKAHGIAFTFLGGLGVGFQEMITIIMAALVCDPEDIGLASGFLGSMKQVSGTIATAIYVAILKNRLNDNLAPTVTSTALNAGISKSSIPALFQALKAGTADALQAVPGMTTQIAAVVEEAVQTVYSSAYRTVYLASIAFGGVAIIAAFSSRSIDDKMTAEVARKLRGVDAHDVKGDDVENNGEGNNNNPPK</sequence>
<accession>A0A232LTX6</accession>
<comment type="subcellular location">
    <subcellularLocation>
        <location evidence="1">Membrane</location>
        <topology evidence="1">Multi-pass membrane protein</topology>
    </subcellularLocation>
</comment>
<evidence type="ECO:0000256" key="4">
    <source>
        <dbReference type="ARBA" id="ARBA00022989"/>
    </source>
</evidence>
<feature type="transmembrane region" description="Helical" evidence="7">
    <location>
        <begin position="402"/>
        <end position="429"/>
    </location>
</feature>
<evidence type="ECO:0000256" key="5">
    <source>
        <dbReference type="ARBA" id="ARBA00023136"/>
    </source>
</evidence>
<dbReference type="AlphaFoldDB" id="A0A232LTX6"/>
<feature type="region of interest" description="Disordered" evidence="6">
    <location>
        <begin position="571"/>
        <end position="590"/>
    </location>
</feature>
<feature type="transmembrane region" description="Helical" evidence="7">
    <location>
        <begin position="166"/>
        <end position="189"/>
    </location>
</feature>
<protein>
    <recommendedName>
        <fullName evidence="8">Major facilitator superfamily (MFS) profile domain-containing protein</fullName>
    </recommendedName>
</protein>
<dbReference type="Pfam" id="PF06609">
    <property type="entry name" value="TRI12"/>
    <property type="match status" value="1"/>
</dbReference>
<dbReference type="InterPro" id="IPR036259">
    <property type="entry name" value="MFS_trans_sf"/>
</dbReference>
<feature type="transmembrane region" description="Helical" evidence="7">
    <location>
        <begin position="134"/>
        <end position="154"/>
    </location>
</feature>
<dbReference type="SUPFAM" id="SSF103473">
    <property type="entry name" value="MFS general substrate transporter"/>
    <property type="match status" value="1"/>
</dbReference>
<name>A0A232LTX6_9EURO</name>
<dbReference type="GO" id="GO:0022857">
    <property type="term" value="F:transmembrane transporter activity"/>
    <property type="evidence" value="ECO:0007669"/>
    <property type="project" value="InterPro"/>
</dbReference>
<evidence type="ECO:0000256" key="3">
    <source>
        <dbReference type="ARBA" id="ARBA00022692"/>
    </source>
</evidence>
<feature type="domain" description="Major facilitator superfamily (MFS) profile" evidence="8">
    <location>
        <begin position="41"/>
        <end position="557"/>
    </location>
</feature>
<dbReference type="CDD" id="cd06179">
    <property type="entry name" value="MFS_TRI12_like"/>
    <property type="match status" value="1"/>
</dbReference>
<feature type="transmembrane region" description="Helical" evidence="7">
    <location>
        <begin position="201"/>
        <end position="221"/>
    </location>
</feature>
<feature type="transmembrane region" description="Helical" evidence="7">
    <location>
        <begin position="242"/>
        <end position="261"/>
    </location>
</feature>
<feature type="transmembrane region" description="Helical" evidence="7">
    <location>
        <begin position="42"/>
        <end position="60"/>
    </location>
</feature>
<comment type="caution">
    <text evidence="9">The sequence shown here is derived from an EMBL/GenBank/DDBJ whole genome shotgun (WGS) entry which is preliminary data.</text>
</comment>
<dbReference type="InterPro" id="IPR053791">
    <property type="entry name" value="MFS_Tri12-like"/>
</dbReference>
<feature type="transmembrane region" description="Helical" evidence="7">
    <location>
        <begin position="80"/>
        <end position="98"/>
    </location>
</feature>
<evidence type="ECO:0000313" key="9">
    <source>
        <dbReference type="EMBL" id="OXV07605.1"/>
    </source>
</evidence>
<feature type="transmembrane region" description="Helical" evidence="7">
    <location>
        <begin position="110"/>
        <end position="128"/>
    </location>
</feature>
<evidence type="ECO:0000256" key="2">
    <source>
        <dbReference type="ARBA" id="ARBA00022448"/>
    </source>
</evidence>
<dbReference type="Gene3D" id="1.20.1250.20">
    <property type="entry name" value="MFS general substrate transporter like domains"/>
    <property type="match status" value="2"/>
</dbReference>
<evidence type="ECO:0000256" key="7">
    <source>
        <dbReference type="SAM" id="Phobius"/>
    </source>
</evidence>